<dbReference type="Gene3D" id="3.40.50.2000">
    <property type="entry name" value="Glycogen Phosphorylase B"/>
    <property type="match status" value="2"/>
</dbReference>
<comment type="caution">
    <text evidence="4">The sequence shown here is derived from an EMBL/GenBank/DDBJ whole genome shotgun (WGS) entry which is preliminary data.</text>
</comment>
<evidence type="ECO:0008006" key="6">
    <source>
        <dbReference type="Google" id="ProtNLM"/>
    </source>
</evidence>
<proteinExistence type="inferred from homology"/>
<dbReference type="InterPro" id="IPR002213">
    <property type="entry name" value="UDP_glucos_trans"/>
</dbReference>
<evidence type="ECO:0000256" key="2">
    <source>
        <dbReference type="ARBA" id="ARBA00022676"/>
    </source>
</evidence>
<dbReference type="Proteomes" id="UP000233551">
    <property type="component" value="Unassembled WGS sequence"/>
</dbReference>
<accession>A0A2I0JDB2</accession>
<dbReference type="GO" id="GO:0080044">
    <property type="term" value="F:quercetin 7-O-glucosyltransferase activity"/>
    <property type="evidence" value="ECO:0007669"/>
    <property type="project" value="TreeGrafter"/>
</dbReference>
<dbReference type="PANTHER" id="PTHR11926">
    <property type="entry name" value="GLUCOSYL/GLUCURONOSYL TRANSFERASES"/>
    <property type="match status" value="1"/>
</dbReference>
<dbReference type="CDD" id="cd03784">
    <property type="entry name" value="GT1_Gtf-like"/>
    <property type="match status" value="1"/>
</dbReference>
<dbReference type="SUPFAM" id="SSF53756">
    <property type="entry name" value="UDP-Glycosyltransferase/glycogen phosphorylase"/>
    <property type="match status" value="1"/>
</dbReference>
<dbReference type="PANTHER" id="PTHR11926:SF774">
    <property type="entry name" value="UDP-GLYCOSYLTRANSFERASE 85A1-RELATED"/>
    <property type="match status" value="1"/>
</dbReference>
<evidence type="ECO:0000256" key="1">
    <source>
        <dbReference type="ARBA" id="ARBA00009995"/>
    </source>
</evidence>
<dbReference type="Pfam" id="PF00201">
    <property type="entry name" value="UDPGT"/>
    <property type="match status" value="1"/>
</dbReference>
<keyword evidence="3" id="KW-0808">Transferase</keyword>
<evidence type="ECO:0000256" key="3">
    <source>
        <dbReference type="ARBA" id="ARBA00022679"/>
    </source>
</evidence>
<evidence type="ECO:0000313" key="4">
    <source>
        <dbReference type="EMBL" id="PKI54238.1"/>
    </source>
</evidence>
<dbReference type="EMBL" id="PGOL01001798">
    <property type="protein sequence ID" value="PKI54238.1"/>
    <property type="molecule type" value="Genomic_DNA"/>
</dbReference>
<evidence type="ECO:0000313" key="5">
    <source>
        <dbReference type="Proteomes" id="UP000233551"/>
    </source>
</evidence>
<name>A0A2I0JDB2_PUNGR</name>
<sequence>MGSLGNKPHAVFVPYPAQGHVTPLFKFAKLLYHRGFHITFVNTEFNHRRFLNSRGPDSLKGLPGFRFETIPDGLPPFEADATQDIPSLCYSTEKNCLPYFRELLSRLNNTARTGEIPPVSCLVSDGVMTFTLEAADEIGVLKLILWTASACGFLGYLHYKPLIEKGIVPFKDASFLTNGCLDTLLDWIPGSKVMRLKDMPSFIRTTDPKDIMLNWFVTQAERNKQATAIVLNTVDEFEDNVLRAIRTMLPPLYTIGPLQHLLDQVPDPELKSIGSNLWKEDQGCFEWLDTKEPNSVILVNFGSITVMSSEHMAEFAWGLANSNQTFLWAIRPDLVSGDSSVLPPDFVSATEGRSLMVSWVAQEEVLNHPAIGAFLTHNGWNSTLESVAAGVPMICWPFFAEQQTNCRYCCTEWGIGMEINSDVKRDEVEGLVREMMEGVKGKKMRNNALEWKKKAREATTAPSGSSYVNFETVINKVLLAPRK</sequence>
<keyword evidence="2" id="KW-0328">Glycosyltransferase</keyword>
<protein>
    <recommendedName>
        <fullName evidence="6">7-deoxyloganetin glucosyltransferase-like</fullName>
    </recommendedName>
</protein>
<gene>
    <name evidence="4" type="ORF">CRG98_025353</name>
</gene>
<keyword evidence="5" id="KW-1185">Reference proteome</keyword>
<dbReference type="FunFam" id="3.40.50.2000:FF:000027">
    <property type="entry name" value="Glycosyltransferase"/>
    <property type="match status" value="1"/>
</dbReference>
<comment type="similarity">
    <text evidence="1">Belongs to the UDP-glycosyltransferase family.</text>
</comment>
<dbReference type="AlphaFoldDB" id="A0A2I0JDB2"/>
<organism evidence="4 5">
    <name type="scientific">Punica granatum</name>
    <name type="common">Pomegranate</name>
    <dbReference type="NCBI Taxonomy" id="22663"/>
    <lineage>
        <taxon>Eukaryota</taxon>
        <taxon>Viridiplantae</taxon>
        <taxon>Streptophyta</taxon>
        <taxon>Embryophyta</taxon>
        <taxon>Tracheophyta</taxon>
        <taxon>Spermatophyta</taxon>
        <taxon>Magnoliopsida</taxon>
        <taxon>eudicotyledons</taxon>
        <taxon>Gunneridae</taxon>
        <taxon>Pentapetalae</taxon>
        <taxon>rosids</taxon>
        <taxon>malvids</taxon>
        <taxon>Myrtales</taxon>
        <taxon>Lythraceae</taxon>
        <taxon>Punica</taxon>
    </lineage>
</organism>
<reference evidence="4 5" key="1">
    <citation type="submission" date="2017-11" db="EMBL/GenBank/DDBJ databases">
        <title>De-novo sequencing of pomegranate (Punica granatum L.) genome.</title>
        <authorList>
            <person name="Akparov Z."/>
            <person name="Amiraslanov A."/>
            <person name="Hajiyeva S."/>
            <person name="Abbasov M."/>
            <person name="Kaur K."/>
            <person name="Hamwieh A."/>
            <person name="Solovyev V."/>
            <person name="Salamov A."/>
            <person name="Braich B."/>
            <person name="Kosarev P."/>
            <person name="Mahmoud A."/>
            <person name="Hajiyev E."/>
            <person name="Babayeva S."/>
            <person name="Izzatullayeva V."/>
            <person name="Mammadov A."/>
            <person name="Mammadov A."/>
            <person name="Sharifova S."/>
            <person name="Ojaghi J."/>
            <person name="Eynullazada K."/>
            <person name="Bayramov B."/>
            <person name="Abdulazimova A."/>
            <person name="Shahmuradov I."/>
        </authorList>
    </citation>
    <scope>NUCLEOTIDE SEQUENCE [LARGE SCALE GENOMIC DNA]</scope>
    <source>
        <strain evidence="5">cv. AG2017</strain>
        <tissue evidence="4">Leaf</tissue>
    </source>
</reference>
<dbReference type="FunFam" id="3.40.50.2000:FF:000055">
    <property type="entry name" value="Glycosyltransferase"/>
    <property type="match status" value="1"/>
</dbReference>
<dbReference type="GO" id="GO:0080043">
    <property type="term" value="F:quercetin 3-O-glucosyltransferase activity"/>
    <property type="evidence" value="ECO:0007669"/>
    <property type="project" value="TreeGrafter"/>
</dbReference>